<dbReference type="EMBL" id="BAAAQQ010000001">
    <property type="protein sequence ID" value="GAA2113164.1"/>
    <property type="molecule type" value="Genomic_DNA"/>
</dbReference>
<dbReference type="Pfam" id="PF02518">
    <property type="entry name" value="HATPase_c"/>
    <property type="match status" value="1"/>
</dbReference>
<evidence type="ECO:0000259" key="12">
    <source>
        <dbReference type="Pfam" id="PF07730"/>
    </source>
</evidence>
<evidence type="ECO:0000313" key="14">
    <source>
        <dbReference type="Proteomes" id="UP001500575"/>
    </source>
</evidence>
<feature type="transmembrane region" description="Helical" evidence="10">
    <location>
        <begin position="80"/>
        <end position="100"/>
    </location>
</feature>
<dbReference type="CDD" id="cd16917">
    <property type="entry name" value="HATPase_UhpB-NarQ-NarX-like"/>
    <property type="match status" value="1"/>
</dbReference>
<dbReference type="InterPro" id="IPR050482">
    <property type="entry name" value="Sensor_HK_TwoCompSys"/>
</dbReference>
<dbReference type="Gene3D" id="3.30.565.10">
    <property type="entry name" value="Histidine kinase-like ATPase, C-terminal domain"/>
    <property type="match status" value="1"/>
</dbReference>
<dbReference type="RefSeq" id="WP_344301474.1">
    <property type="nucleotide sequence ID" value="NZ_BAAAQQ010000001.1"/>
</dbReference>
<evidence type="ECO:0000256" key="8">
    <source>
        <dbReference type="ARBA" id="ARBA00023012"/>
    </source>
</evidence>
<dbReference type="PANTHER" id="PTHR24421:SF10">
    <property type="entry name" value="NITRATE_NITRITE SENSOR PROTEIN NARQ"/>
    <property type="match status" value="1"/>
</dbReference>
<proteinExistence type="predicted"/>
<dbReference type="InterPro" id="IPR011712">
    <property type="entry name" value="Sig_transdc_His_kin_sub3_dim/P"/>
</dbReference>
<dbReference type="InterPro" id="IPR036890">
    <property type="entry name" value="HATPase_C_sf"/>
</dbReference>
<dbReference type="InterPro" id="IPR003594">
    <property type="entry name" value="HATPase_dom"/>
</dbReference>
<keyword evidence="14" id="KW-1185">Reference proteome</keyword>
<evidence type="ECO:0000256" key="3">
    <source>
        <dbReference type="ARBA" id="ARBA00022553"/>
    </source>
</evidence>
<keyword evidence="4" id="KW-0808">Transferase</keyword>
<evidence type="ECO:0000256" key="4">
    <source>
        <dbReference type="ARBA" id="ARBA00022679"/>
    </source>
</evidence>
<evidence type="ECO:0000256" key="10">
    <source>
        <dbReference type="SAM" id="Phobius"/>
    </source>
</evidence>
<evidence type="ECO:0000256" key="9">
    <source>
        <dbReference type="SAM" id="Coils"/>
    </source>
</evidence>
<comment type="caution">
    <text evidence="13">The sequence shown here is derived from an EMBL/GenBank/DDBJ whole genome shotgun (WGS) entry which is preliminary data.</text>
</comment>
<name>A0ABN2XMJ7_9ACTN</name>
<reference evidence="13 14" key="1">
    <citation type="journal article" date="2019" name="Int. J. Syst. Evol. Microbiol.">
        <title>The Global Catalogue of Microorganisms (GCM) 10K type strain sequencing project: providing services to taxonomists for standard genome sequencing and annotation.</title>
        <authorList>
            <consortium name="The Broad Institute Genomics Platform"/>
            <consortium name="The Broad Institute Genome Sequencing Center for Infectious Disease"/>
            <person name="Wu L."/>
            <person name="Ma J."/>
        </authorList>
    </citation>
    <scope>NUCLEOTIDE SEQUENCE [LARGE SCALE GENOMIC DNA]</scope>
    <source>
        <strain evidence="13 14">JCM 16021</strain>
    </source>
</reference>
<dbReference type="EC" id="2.7.13.3" evidence="2"/>
<dbReference type="SUPFAM" id="SSF55874">
    <property type="entry name" value="ATPase domain of HSP90 chaperone/DNA topoisomerase II/histidine kinase"/>
    <property type="match status" value="1"/>
</dbReference>
<keyword evidence="10" id="KW-0472">Membrane</keyword>
<evidence type="ECO:0000313" key="13">
    <source>
        <dbReference type="EMBL" id="GAA2113164.1"/>
    </source>
</evidence>
<dbReference type="Proteomes" id="UP001500575">
    <property type="component" value="Unassembled WGS sequence"/>
</dbReference>
<dbReference type="Pfam" id="PF07730">
    <property type="entry name" value="HisKA_3"/>
    <property type="match status" value="1"/>
</dbReference>
<dbReference type="PANTHER" id="PTHR24421">
    <property type="entry name" value="NITRATE/NITRITE SENSOR PROTEIN NARX-RELATED"/>
    <property type="match status" value="1"/>
</dbReference>
<keyword evidence="3" id="KW-0597">Phosphoprotein</keyword>
<keyword evidence="6 13" id="KW-0418">Kinase</keyword>
<keyword evidence="7" id="KW-0067">ATP-binding</keyword>
<dbReference type="GO" id="GO:0016301">
    <property type="term" value="F:kinase activity"/>
    <property type="evidence" value="ECO:0007669"/>
    <property type="project" value="UniProtKB-KW"/>
</dbReference>
<evidence type="ECO:0000256" key="7">
    <source>
        <dbReference type="ARBA" id="ARBA00022840"/>
    </source>
</evidence>
<evidence type="ECO:0000259" key="11">
    <source>
        <dbReference type="Pfam" id="PF02518"/>
    </source>
</evidence>
<dbReference type="Gene3D" id="1.20.5.1930">
    <property type="match status" value="1"/>
</dbReference>
<sequence length="387" mass="40563">MTSTFRRPGPLPAMAAALVMAAAALFEAGWGGERAELSPLSVTSALLTGVSLLAAYFSPAGGVAVLAATVGVPGLFVDDLPPSGGAQLIASIVLVGYAGYRLSARGALIAYLLLAFVPAVTIISLGESVWELLFYALILAPAWVVGVLLRREQVRSAELARLAAELRAERERQAEVAVAAERTRISRELHDAVAHTVSVMTLQVGIARRRLGGDSVEGELLQGAEKLGRQAVDELRRIVGLVREGEHAALAPIPSLTQLDELVDQVRAAGAEVRVHVDGRLEEVPQAVGISAYRIIQEALTNVLRHAPGAACDVTVVLAADELRVSVTNGRATRTLLTDGTPGGHGLTGIRERVHVLGGRFESGPVPGGGFAVRVELPLPESEKVDA</sequence>
<keyword evidence="10" id="KW-1133">Transmembrane helix</keyword>
<evidence type="ECO:0000256" key="5">
    <source>
        <dbReference type="ARBA" id="ARBA00022741"/>
    </source>
</evidence>
<feature type="domain" description="Histidine kinase/HSP90-like ATPase" evidence="11">
    <location>
        <begin position="291"/>
        <end position="380"/>
    </location>
</feature>
<feature type="domain" description="Signal transduction histidine kinase subgroup 3 dimerisation and phosphoacceptor" evidence="12">
    <location>
        <begin position="181"/>
        <end position="245"/>
    </location>
</feature>
<evidence type="ECO:0000256" key="2">
    <source>
        <dbReference type="ARBA" id="ARBA00012438"/>
    </source>
</evidence>
<keyword evidence="8" id="KW-0902">Two-component regulatory system</keyword>
<keyword evidence="5" id="KW-0547">Nucleotide-binding</keyword>
<feature type="transmembrane region" description="Helical" evidence="10">
    <location>
        <begin position="42"/>
        <end position="68"/>
    </location>
</feature>
<accession>A0ABN2XMJ7</accession>
<evidence type="ECO:0000256" key="1">
    <source>
        <dbReference type="ARBA" id="ARBA00000085"/>
    </source>
</evidence>
<feature type="transmembrane region" description="Helical" evidence="10">
    <location>
        <begin position="12"/>
        <end position="30"/>
    </location>
</feature>
<feature type="coiled-coil region" evidence="9">
    <location>
        <begin position="149"/>
        <end position="183"/>
    </location>
</feature>
<feature type="transmembrane region" description="Helical" evidence="10">
    <location>
        <begin position="132"/>
        <end position="149"/>
    </location>
</feature>
<protein>
    <recommendedName>
        <fullName evidence="2">histidine kinase</fullName>
        <ecNumber evidence="2">2.7.13.3</ecNumber>
    </recommendedName>
</protein>
<keyword evidence="9" id="KW-0175">Coiled coil</keyword>
<feature type="transmembrane region" description="Helical" evidence="10">
    <location>
        <begin position="107"/>
        <end position="126"/>
    </location>
</feature>
<keyword evidence="10" id="KW-0812">Transmembrane</keyword>
<gene>
    <name evidence="13" type="ORF">GCM10009843_00550</name>
</gene>
<evidence type="ECO:0000256" key="6">
    <source>
        <dbReference type="ARBA" id="ARBA00022777"/>
    </source>
</evidence>
<organism evidence="13 14">
    <name type="scientific">Nocardioides bigeumensis</name>
    <dbReference type="NCBI Taxonomy" id="433657"/>
    <lineage>
        <taxon>Bacteria</taxon>
        <taxon>Bacillati</taxon>
        <taxon>Actinomycetota</taxon>
        <taxon>Actinomycetes</taxon>
        <taxon>Propionibacteriales</taxon>
        <taxon>Nocardioidaceae</taxon>
        <taxon>Nocardioides</taxon>
    </lineage>
</organism>
<comment type="catalytic activity">
    <reaction evidence="1">
        <text>ATP + protein L-histidine = ADP + protein N-phospho-L-histidine.</text>
        <dbReference type="EC" id="2.7.13.3"/>
    </reaction>
</comment>